<dbReference type="EMBL" id="UINC01103009">
    <property type="protein sequence ID" value="SVC65067.1"/>
    <property type="molecule type" value="Genomic_DNA"/>
</dbReference>
<sequence length="51" mass="6022">MIFKKDIPNEDFECNPTGSCWCKEEEYKLPIPNNSELCYSPREIKKIIKKA</sequence>
<reference evidence="1" key="1">
    <citation type="submission" date="2018-05" db="EMBL/GenBank/DDBJ databases">
        <authorList>
            <person name="Lanie J.A."/>
            <person name="Ng W.-L."/>
            <person name="Kazmierczak K.M."/>
            <person name="Andrzejewski T.M."/>
            <person name="Davidsen T.M."/>
            <person name="Wayne K.J."/>
            <person name="Tettelin H."/>
            <person name="Glass J.I."/>
            <person name="Rusch D."/>
            <person name="Podicherti R."/>
            <person name="Tsui H.-C.T."/>
            <person name="Winkler M.E."/>
        </authorList>
    </citation>
    <scope>NUCLEOTIDE SEQUENCE</scope>
</reference>
<proteinExistence type="predicted"/>
<protein>
    <submittedName>
        <fullName evidence="1">Uncharacterized protein</fullName>
    </submittedName>
</protein>
<evidence type="ECO:0000313" key="1">
    <source>
        <dbReference type="EMBL" id="SVC65067.1"/>
    </source>
</evidence>
<gene>
    <name evidence="1" type="ORF">METZ01_LOCUS317921</name>
</gene>
<organism evidence="1">
    <name type="scientific">marine metagenome</name>
    <dbReference type="NCBI Taxonomy" id="408172"/>
    <lineage>
        <taxon>unclassified sequences</taxon>
        <taxon>metagenomes</taxon>
        <taxon>ecological metagenomes</taxon>
    </lineage>
</organism>
<name>A0A382NX90_9ZZZZ</name>
<dbReference type="AlphaFoldDB" id="A0A382NX90"/>
<accession>A0A382NX90</accession>